<dbReference type="Proteomes" id="UP000029981">
    <property type="component" value="Chromosome 1"/>
</dbReference>
<evidence type="ECO:0000313" key="1">
    <source>
        <dbReference type="EMBL" id="KGN66636.1"/>
    </source>
</evidence>
<dbReference type="Gramene" id="KGN66636">
    <property type="protein sequence ID" value="KGN66636"/>
    <property type="gene ID" value="Csa_1G651700"/>
</dbReference>
<dbReference type="AlphaFoldDB" id="A0A0A0M343"/>
<keyword evidence="2" id="KW-1185">Reference proteome</keyword>
<reference evidence="1 2" key="4">
    <citation type="journal article" date="2011" name="BMC Genomics">
        <title>RNA-Seq improves annotation of protein-coding genes in the cucumber genome.</title>
        <authorList>
            <person name="Li Z."/>
            <person name="Zhang Z."/>
            <person name="Yan P."/>
            <person name="Huang S."/>
            <person name="Fei Z."/>
            <person name="Lin K."/>
        </authorList>
    </citation>
    <scope>NUCLEOTIDE SEQUENCE [LARGE SCALE GENOMIC DNA]</scope>
    <source>
        <strain evidence="2">cv. 9930</strain>
    </source>
</reference>
<protein>
    <submittedName>
        <fullName evidence="1">Uncharacterized protein</fullName>
    </submittedName>
</protein>
<reference evidence="1 2" key="2">
    <citation type="journal article" date="2009" name="PLoS ONE">
        <title>An integrated genetic and cytogenetic map of the cucumber genome.</title>
        <authorList>
            <person name="Ren Y."/>
            <person name="Zhang Z."/>
            <person name="Liu J."/>
            <person name="Staub J.E."/>
            <person name="Han Y."/>
            <person name="Cheng Z."/>
            <person name="Li X."/>
            <person name="Lu J."/>
            <person name="Miao H."/>
            <person name="Kang H."/>
            <person name="Xie B."/>
            <person name="Gu X."/>
            <person name="Wang X."/>
            <person name="Du Y."/>
            <person name="Jin W."/>
            <person name="Huang S."/>
        </authorList>
    </citation>
    <scope>NUCLEOTIDE SEQUENCE [LARGE SCALE GENOMIC DNA]</scope>
    <source>
        <strain evidence="2">cv. 9930</strain>
    </source>
</reference>
<gene>
    <name evidence="1" type="ORF">Csa_1G651700</name>
</gene>
<dbReference type="EMBL" id="CM002922">
    <property type="protein sequence ID" value="KGN66636.1"/>
    <property type="molecule type" value="Genomic_DNA"/>
</dbReference>
<evidence type="ECO:0000313" key="2">
    <source>
        <dbReference type="Proteomes" id="UP000029981"/>
    </source>
</evidence>
<accession>A0A0A0M343</accession>
<proteinExistence type="predicted"/>
<reference evidence="1 2" key="1">
    <citation type="journal article" date="2009" name="Nat. Genet.">
        <title>The genome of the cucumber, Cucumis sativus L.</title>
        <authorList>
            <person name="Huang S."/>
            <person name="Li R."/>
            <person name="Zhang Z."/>
            <person name="Li L."/>
            <person name="Gu X."/>
            <person name="Fan W."/>
            <person name="Lucas W.J."/>
            <person name="Wang X."/>
            <person name="Xie B."/>
            <person name="Ni P."/>
            <person name="Ren Y."/>
            <person name="Zhu H."/>
            <person name="Li J."/>
            <person name="Lin K."/>
            <person name="Jin W."/>
            <person name="Fei Z."/>
            <person name="Li G."/>
            <person name="Staub J."/>
            <person name="Kilian A."/>
            <person name="van der Vossen E.A."/>
            <person name="Wu Y."/>
            <person name="Guo J."/>
            <person name="He J."/>
            <person name="Jia Z."/>
            <person name="Ren Y."/>
            <person name="Tian G."/>
            <person name="Lu Y."/>
            <person name="Ruan J."/>
            <person name="Qian W."/>
            <person name="Wang M."/>
            <person name="Huang Q."/>
            <person name="Li B."/>
            <person name="Xuan Z."/>
            <person name="Cao J."/>
            <person name="Asan"/>
            <person name="Wu Z."/>
            <person name="Zhang J."/>
            <person name="Cai Q."/>
            <person name="Bai Y."/>
            <person name="Zhao B."/>
            <person name="Han Y."/>
            <person name="Li Y."/>
            <person name="Li X."/>
            <person name="Wang S."/>
            <person name="Shi Q."/>
            <person name="Liu S."/>
            <person name="Cho W.K."/>
            <person name="Kim J.Y."/>
            <person name="Xu Y."/>
            <person name="Heller-Uszynska K."/>
            <person name="Miao H."/>
            <person name="Cheng Z."/>
            <person name="Zhang S."/>
            <person name="Wu J."/>
            <person name="Yang Y."/>
            <person name="Kang H."/>
            <person name="Li M."/>
            <person name="Liang H."/>
            <person name="Ren X."/>
            <person name="Shi Z."/>
            <person name="Wen M."/>
            <person name="Jian M."/>
            <person name="Yang H."/>
            <person name="Zhang G."/>
            <person name="Yang Z."/>
            <person name="Chen R."/>
            <person name="Liu S."/>
            <person name="Li J."/>
            <person name="Ma L."/>
            <person name="Liu H."/>
            <person name="Zhou Y."/>
            <person name="Zhao J."/>
            <person name="Fang X."/>
            <person name="Li G."/>
            <person name="Fang L."/>
            <person name="Li Y."/>
            <person name="Liu D."/>
            <person name="Zheng H."/>
            <person name="Zhang Y."/>
            <person name="Qin N."/>
            <person name="Li Z."/>
            <person name="Yang G."/>
            <person name="Yang S."/>
            <person name="Bolund L."/>
            <person name="Kristiansen K."/>
            <person name="Zheng H."/>
            <person name="Li S."/>
            <person name="Zhang X."/>
            <person name="Yang H."/>
            <person name="Wang J."/>
            <person name="Sun R."/>
            <person name="Zhang B."/>
            <person name="Jiang S."/>
            <person name="Wang J."/>
            <person name="Du Y."/>
            <person name="Li S."/>
        </authorList>
    </citation>
    <scope>NUCLEOTIDE SEQUENCE [LARGE SCALE GENOMIC DNA]</scope>
    <source>
        <strain evidence="2">cv. 9930</strain>
    </source>
</reference>
<organism evidence="1 2">
    <name type="scientific">Cucumis sativus</name>
    <name type="common">Cucumber</name>
    <dbReference type="NCBI Taxonomy" id="3659"/>
    <lineage>
        <taxon>Eukaryota</taxon>
        <taxon>Viridiplantae</taxon>
        <taxon>Streptophyta</taxon>
        <taxon>Embryophyta</taxon>
        <taxon>Tracheophyta</taxon>
        <taxon>Spermatophyta</taxon>
        <taxon>Magnoliopsida</taxon>
        <taxon>eudicotyledons</taxon>
        <taxon>Gunneridae</taxon>
        <taxon>Pentapetalae</taxon>
        <taxon>rosids</taxon>
        <taxon>fabids</taxon>
        <taxon>Cucurbitales</taxon>
        <taxon>Cucurbitaceae</taxon>
        <taxon>Benincaseae</taxon>
        <taxon>Cucumis</taxon>
    </lineage>
</organism>
<sequence length="122" mass="14275">MRGPSCSKFGWNEEYQCILTEQELFDSWVKDDLMSSIKIGIQEHAQRSLLMWVKMCQTILMTVFPLVDQVKEEIVHVEVKGNKAIVVWPKEERATKVELCVEVVKQLQDIPELQNRVRVKLM</sequence>
<name>A0A0A0M343_CUCSA</name>
<reference evidence="1 2" key="3">
    <citation type="journal article" date="2010" name="BMC Genomics">
        <title>Transcriptome sequencing and comparative analysis of cucumber flowers with different sex types.</title>
        <authorList>
            <person name="Guo S."/>
            <person name="Zheng Y."/>
            <person name="Joung J.G."/>
            <person name="Liu S."/>
            <person name="Zhang Z."/>
            <person name="Crasta O.R."/>
            <person name="Sobral B.W."/>
            <person name="Xu Y."/>
            <person name="Huang S."/>
            <person name="Fei Z."/>
        </authorList>
    </citation>
    <scope>NUCLEOTIDE SEQUENCE [LARGE SCALE GENOMIC DNA]</scope>
    <source>
        <strain evidence="2">cv. 9930</strain>
    </source>
</reference>